<proteinExistence type="predicted"/>
<name>A0A074Z2Z6_OPIVI</name>
<evidence type="ECO:0000313" key="9">
    <source>
        <dbReference type="Proteomes" id="UP000054324"/>
    </source>
</evidence>
<keyword evidence="1" id="KW-0479">Metal-binding</keyword>
<gene>
    <name evidence="8" type="ORF">T265_10232</name>
</gene>
<keyword evidence="9" id="KW-1185">Reference proteome</keyword>
<dbReference type="InterPro" id="IPR013087">
    <property type="entry name" value="Znf_C2H2_type"/>
</dbReference>
<evidence type="ECO:0000256" key="5">
    <source>
        <dbReference type="PROSITE-ProRule" id="PRU00042"/>
    </source>
</evidence>
<dbReference type="Gene3D" id="3.30.160.60">
    <property type="entry name" value="Classic Zinc Finger"/>
    <property type="match status" value="1"/>
</dbReference>
<dbReference type="PROSITE" id="PS50157">
    <property type="entry name" value="ZINC_FINGER_C2H2_2"/>
    <property type="match status" value="1"/>
</dbReference>
<dbReference type="Proteomes" id="UP000054324">
    <property type="component" value="Unassembled WGS sequence"/>
</dbReference>
<dbReference type="SMART" id="SM00355">
    <property type="entry name" value="ZnF_C2H2"/>
    <property type="match status" value="3"/>
</dbReference>
<evidence type="ECO:0000259" key="7">
    <source>
        <dbReference type="PROSITE" id="PS50157"/>
    </source>
</evidence>
<dbReference type="OrthoDB" id="6365676at2759"/>
<evidence type="ECO:0000256" key="4">
    <source>
        <dbReference type="ARBA" id="ARBA00022833"/>
    </source>
</evidence>
<dbReference type="GO" id="GO:0008270">
    <property type="term" value="F:zinc ion binding"/>
    <property type="evidence" value="ECO:0007669"/>
    <property type="project" value="UniProtKB-KW"/>
</dbReference>
<protein>
    <recommendedName>
        <fullName evidence="7">C2H2-type domain-containing protein</fullName>
    </recommendedName>
</protein>
<organism evidence="8 9">
    <name type="scientific">Opisthorchis viverrini</name>
    <name type="common">Southeast Asian liver fluke</name>
    <dbReference type="NCBI Taxonomy" id="6198"/>
    <lineage>
        <taxon>Eukaryota</taxon>
        <taxon>Metazoa</taxon>
        <taxon>Spiralia</taxon>
        <taxon>Lophotrochozoa</taxon>
        <taxon>Platyhelminthes</taxon>
        <taxon>Trematoda</taxon>
        <taxon>Digenea</taxon>
        <taxon>Opisthorchiida</taxon>
        <taxon>Opisthorchiata</taxon>
        <taxon>Opisthorchiidae</taxon>
        <taxon>Opisthorchis</taxon>
    </lineage>
</organism>
<dbReference type="STRING" id="6198.A0A074Z2Z6"/>
<sequence>MWLNGTKHRTLTSPPTWCLNPYNLKSLNTAPESTFSTPDGLLIPKYAFFEMGIVLPPWLLLSWLQINSRMKHKPRQLPLPRVHASSVNPEMPLDLRIHATALCTLPSKQKLHERSDSSSCRTDEQQVLNETVGTGVRQNRVHCEASPTPFQLLSTFCSVNQTNRPRKNYLPDLWVMGKRALPNSVHQVGQSTPNNCPDQERTTDHGHPKLTSVNRTTMSGPGKQPVTRCYQCKLHFPTLVELNVHFVSEHACILREEMERTKSWKSHAIEEFYFPDMESHSLARSMNTNGYPCPLCNYCAKWPTELQKHIMVHSKERPHRCIICGLSYKWKWDLGRHFDKSHHKSMNPYKKNGINIGKSRALIKREQRYRKPTKLQTPVLCGQNTGVNNSSFPLNDHSTRQEGFAGYTVPREWNWVDEEILQNHMQSIENSSL</sequence>
<feature type="compositionally biased region" description="Basic and acidic residues" evidence="6">
    <location>
        <begin position="198"/>
        <end position="207"/>
    </location>
</feature>
<evidence type="ECO:0000256" key="1">
    <source>
        <dbReference type="ARBA" id="ARBA00022723"/>
    </source>
</evidence>
<dbReference type="PANTHER" id="PTHR24409">
    <property type="entry name" value="ZINC FINGER PROTEIN 142"/>
    <property type="match status" value="1"/>
</dbReference>
<dbReference type="GO" id="GO:0005634">
    <property type="term" value="C:nucleus"/>
    <property type="evidence" value="ECO:0007669"/>
    <property type="project" value="TreeGrafter"/>
</dbReference>
<dbReference type="InterPro" id="IPR036236">
    <property type="entry name" value="Znf_C2H2_sf"/>
</dbReference>
<keyword evidence="4" id="KW-0862">Zinc</keyword>
<dbReference type="SUPFAM" id="SSF57667">
    <property type="entry name" value="beta-beta-alpha zinc fingers"/>
    <property type="match status" value="1"/>
</dbReference>
<evidence type="ECO:0000256" key="2">
    <source>
        <dbReference type="ARBA" id="ARBA00022737"/>
    </source>
</evidence>
<dbReference type="GO" id="GO:0000977">
    <property type="term" value="F:RNA polymerase II transcription regulatory region sequence-specific DNA binding"/>
    <property type="evidence" value="ECO:0007669"/>
    <property type="project" value="TreeGrafter"/>
</dbReference>
<dbReference type="GeneID" id="20324400"/>
<feature type="domain" description="C2H2-type" evidence="7">
    <location>
        <begin position="291"/>
        <end position="318"/>
    </location>
</feature>
<dbReference type="GO" id="GO:0000981">
    <property type="term" value="F:DNA-binding transcription factor activity, RNA polymerase II-specific"/>
    <property type="evidence" value="ECO:0007669"/>
    <property type="project" value="TreeGrafter"/>
</dbReference>
<reference evidence="8 9" key="1">
    <citation type="submission" date="2013-11" db="EMBL/GenBank/DDBJ databases">
        <title>Opisthorchis viverrini - life in the bile duct.</title>
        <authorList>
            <person name="Young N.D."/>
            <person name="Nagarajan N."/>
            <person name="Lin S.J."/>
            <person name="Korhonen P.K."/>
            <person name="Jex A.R."/>
            <person name="Hall R.S."/>
            <person name="Safavi-Hemami H."/>
            <person name="Kaewkong W."/>
            <person name="Bertrand D."/>
            <person name="Gao S."/>
            <person name="Seet Q."/>
            <person name="Wongkham S."/>
            <person name="Teh B.T."/>
            <person name="Wongkham C."/>
            <person name="Intapan P.M."/>
            <person name="Maleewong W."/>
            <person name="Yang X."/>
            <person name="Hu M."/>
            <person name="Wang Z."/>
            <person name="Hofmann A."/>
            <person name="Sternberg P.W."/>
            <person name="Tan P."/>
            <person name="Wang J."/>
            <person name="Gasser R.B."/>
        </authorList>
    </citation>
    <scope>NUCLEOTIDE SEQUENCE [LARGE SCALE GENOMIC DNA]</scope>
</reference>
<dbReference type="EMBL" id="KL596967">
    <property type="protein sequence ID" value="KER21441.1"/>
    <property type="molecule type" value="Genomic_DNA"/>
</dbReference>
<dbReference type="PANTHER" id="PTHR24409:SF295">
    <property type="entry name" value="AZ2-RELATED"/>
    <property type="match status" value="1"/>
</dbReference>
<feature type="region of interest" description="Disordered" evidence="6">
    <location>
        <begin position="185"/>
        <end position="220"/>
    </location>
</feature>
<feature type="compositionally biased region" description="Polar residues" evidence="6">
    <location>
        <begin position="185"/>
        <end position="197"/>
    </location>
</feature>
<evidence type="ECO:0000313" key="8">
    <source>
        <dbReference type="EMBL" id="KER21441.1"/>
    </source>
</evidence>
<evidence type="ECO:0000256" key="3">
    <source>
        <dbReference type="ARBA" id="ARBA00022771"/>
    </source>
</evidence>
<dbReference type="PROSITE" id="PS00028">
    <property type="entry name" value="ZINC_FINGER_C2H2_1"/>
    <property type="match status" value="1"/>
</dbReference>
<dbReference type="KEGG" id="ovi:T265_10232"/>
<evidence type="ECO:0000256" key="6">
    <source>
        <dbReference type="SAM" id="MobiDB-lite"/>
    </source>
</evidence>
<keyword evidence="2" id="KW-0677">Repeat</keyword>
<accession>A0A074Z2Z6</accession>
<dbReference type="CTD" id="20324400"/>
<dbReference type="RefSeq" id="XP_009174810.1">
    <property type="nucleotide sequence ID" value="XM_009176546.1"/>
</dbReference>
<keyword evidence="3 5" id="KW-0863">Zinc-finger</keyword>
<dbReference type="AlphaFoldDB" id="A0A074Z2Z6"/>